<comment type="caution">
    <text evidence="1">The sequence shown here is derived from an EMBL/GenBank/DDBJ whole genome shotgun (WGS) entry which is preliminary data.</text>
</comment>
<sequence length="31" mass="3146">GKVMPVPAAALSYKKQKAAQMAAAGQTAQND</sequence>
<name>A0A2W6PFS4_ECOLX</name>
<accession>A0A2W6PFS4</accession>
<gene>
    <name evidence="1" type="primary">pbpG</name>
    <name evidence="1" type="ORF">DNQ45_05870</name>
</gene>
<feature type="non-terminal residue" evidence="1">
    <location>
        <position position="1"/>
    </location>
</feature>
<organism evidence="1 2">
    <name type="scientific">Escherichia coli</name>
    <dbReference type="NCBI Taxonomy" id="562"/>
    <lineage>
        <taxon>Bacteria</taxon>
        <taxon>Pseudomonadati</taxon>
        <taxon>Pseudomonadota</taxon>
        <taxon>Gammaproteobacteria</taxon>
        <taxon>Enterobacterales</taxon>
        <taxon>Enterobacteriaceae</taxon>
        <taxon>Escherichia</taxon>
    </lineage>
</organism>
<reference evidence="1 2" key="1">
    <citation type="submission" date="2018-06" db="EMBL/GenBank/DDBJ databases">
        <title>Draft genome sequence of mcr-1-harboring Escherichia coli isolated from wound infection of a hospitalized patient, in Bolivia.</title>
        <authorList>
            <person name="Munoz M.E."/>
            <person name="Moura Q."/>
            <person name="Ventura P.R.M."/>
            <person name="Bustos L.R."/>
            <person name="Ovando B.G."/>
            <person name="Terrazas D.I.V."/>
            <person name="Yarhui N.B."/>
            <person name="Cerdeira L."/>
            <person name="Lincopan N."/>
        </authorList>
    </citation>
    <scope>NUCLEOTIDE SEQUENCE [LARGE SCALE GENOMIC DNA]</scope>
    <source>
        <strain evidence="1 2">EcMLT</strain>
    </source>
</reference>
<dbReference type="AlphaFoldDB" id="A0A2W6PFS4"/>
<proteinExistence type="predicted"/>
<evidence type="ECO:0000313" key="1">
    <source>
        <dbReference type="EMBL" id="PZT67198.1"/>
    </source>
</evidence>
<dbReference type="Proteomes" id="UP000249482">
    <property type="component" value="Unassembled WGS sequence"/>
</dbReference>
<protein>
    <submittedName>
        <fullName evidence="1">D-alanyl-D-alanine endopeptidase</fullName>
    </submittedName>
</protein>
<dbReference type="EMBL" id="QKWZ01000123">
    <property type="protein sequence ID" value="PZT67198.1"/>
    <property type="molecule type" value="Genomic_DNA"/>
</dbReference>
<evidence type="ECO:0000313" key="2">
    <source>
        <dbReference type="Proteomes" id="UP000249482"/>
    </source>
</evidence>